<protein>
    <submittedName>
        <fullName evidence="4">Transposable element P transposase</fullName>
    </submittedName>
</protein>
<keyword evidence="5" id="KW-1185">Reference proteome</keyword>
<evidence type="ECO:0000313" key="4">
    <source>
        <dbReference type="EMBL" id="ODM59401.1"/>
    </source>
</evidence>
<dbReference type="PANTHER" id="PTHR47577">
    <property type="entry name" value="THAP DOMAIN-CONTAINING PROTEIN 6"/>
    <property type="match status" value="1"/>
</dbReference>
<dbReference type="Proteomes" id="UP000094527">
    <property type="component" value="Unassembled WGS sequence"/>
</dbReference>
<dbReference type="OMA" id="IMYSENA"/>
<dbReference type="AlphaFoldDB" id="A0A1D2M0G0"/>
<organism evidence="4 5">
    <name type="scientific">Orchesella cincta</name>
    <name type="common">Springtail</name>
    <name type="synonym">Podura cincta</name>
    <dbReference type="NCBI Taxonomy" id="48709"/>
    <lineage>
        <taxon>Eukaryota</taxon>
        <taxon>Metazoa</taxon>
        <taxon>Ecdysozoa</taxon>
        <taxon>Arthropoda</taxon>
        <taxon>Hexapoda</taxon>
        <taxon>Collembola</taxon>
        <taxon>Entomobryomorpha</taxon>
        <taxon>Entomobryoidea</taxon>
        <taxon>Orchesellidae</taxon>
        <taxon>Orchesellinae</taxon>
        <taxon>Orchesella</taxon>
    </lineage>
</organism>
<dbReference type="InterPro" id="IPR048365">
    <property type="entry name" value="TNP-like_RNaseH_N"/>
</dbReference>
<dbReference type="EMBL" id="LJIJ01009077">
    <property type="protein sequence ID" value="ODM59401.1"/>
    <property type="molecule type" value="Genomic_DNA"/>
</dbReference>
<dbReference type="OrthoDB" id="6485269at2759"/>
<proteinExistence type="predicted"/>
<dbReference type="InterPro" id="IPR048367">
    <property type="entry name" value="TNP-like_RNaseH_C"/>
</dbReference>
<evidence type="ECO:0000313" key="5">
    <source>
        <dbReference type="Proteomes" id="UP000094527"/>
    </source>
</evidence>
<gene>
    <name evidence="4" type="ORF">Ocin01_20230</name>
</gene>
<comment type="caution">
    <text evidence="4">The sequence shown here is derived from an EMBL/GenBank/DDBJ whole genome shotgun (WGS) entry which is preliminary data.</text>
</comment>
<dbReference type="Pfam" id="PF21787">
    <property type="entry name" value="TNP-like_RNaseH_N"/>
    <property type="match status" value="1"/>
</dbReference>
<evidence type="ECO:0000259" key="1">
    <source>
        <dbReference type="Pfam" id="PF21787"/>
    </source>
</evidence>
<dbReference type="Pfam" id="PF21788">
    <property type="entry name" value="TNP-like_GBD"/>
    <property type="match status" value="1"/>
</dbReference>
<sequence>MKVKEAIAFDKTSMKFMGFIDYGEFSSDYKAKKGSKKEADHCLVFMARCVNSSMTQPIAAFATRGAAPGNVLAKMILSCIVRLEAVNCEVIGVTCDGATTNKSAWKFLGISGENGKVINKIVNPVDENRNVYFFSDIPHIIKCVRNHLHKQGEAKFLGKRVSWGFYRALYDTDKNRDLRLAPKLTHLHINPGPFQKMVVSHAVQVFSSTVSIAIKFYREVCKNGFFKGSEGTEEFTKSLNDVFDACNARSSREGIRPLDKKFMVIQDFLCNLSPSDSFASDLTLASIRVTLRSILDVIVYLCNELGFDYVLTGKFNQDCLEKFFGLVRSFGGDNSHPTATSFSHIFRLLSIYCPTSTIMKGNVRSNEETTGAVTSYVETLNELRLTAQEKNKKVRSDLEDLVLEKIMYSENAAQFVNEQFNDNQDHSYGISQALRCIIYNLTGFVVYKAKCFTKCLKCLNMLEDDNPIGSDMTLTAMKDLGALKYPCRELFIIIQNMVEPELLKHIQTQHADSDFVQLFFENLGSLNAFGIGCCVEHSVPLLSNLVIYYVTIRLWFHSRNKNREELKSGTKTKNKMKEGKLA</sequence>
<dbReference type="InterPro" id="IPR048366">
    <property type="entry name" value="TNP-like_GBD"/>
</dbReference>
<feature type="domain" description="Transposable element P transposase-like GTP-binding insertion" evidence="2">
    <location>
        <begin position="139"/>
        <end position="251"/>
    </location>
</feature>
<accession>A0A1D2M0G0</accession>
<reference evidence="4 5" key="1">
    <citation type="journal article" date="2016" name="Genome Biol. Evol.">
        <title>Gene Family Evolution Reflects Adaptation to Soil Environmental Stressors in the Genome of the Collembolan Orchesella cincta.</title>
        <authorList>
            <person name="Faddeeva-Vakhrusheva A."/>
            <person name="Derks M.F."/>
            <person name="Anvar S.Y."/>
            <person name="Agamennone V."/>
            <person name="Suring W."/>
            <person name="Smit S."/>
            <person name="van Straalen N.M."/>
            <person name="Roelofs D."/>
        </authorList>
    </citation>
    <scope>NUCLEOTIDE SEQUENCE [LARGE SCALE GENOMIC DNA]</scope>
    <source>
        <tissue evidence="4">Mixed pool</tissue>
    </source>
</reference>
<evidence type="ECO:0000259" key="3">
    <source>
        <dbReference type="Pfam" id="PF21789"/>
    </source>
</evidence>
<feature type="domain" description="Transposable element P transposase-like RNase H" evidence="1">
    <location>
        <begin position="1"/>
        <end position="109"/>
    </location>
</feature>
<feature type="domain" description="Transposable element P transposase-like RNase H C-terminal" evidence="3">
    <location>
        <begin position="314"/>
        <end position="347"/>
    </location>
</feature>
<evidence type="ECO:0000259" key="2">
    <source>
        <dbReference type="Pfam" id="PF21788"/>
    </source>
</evidence>
<dbReference type="STRING" id="48709.A0A1D2M0G0"/>
<dbReference type="PANTHER" id="PTHR47577:SF2">
    <property type="entry name" value="THAP DOMAIN CONTAINING 9"/>
    <property type="match status" value="1"/>
</dbReference>
<dbReference type="Pfam" id="PF21789">
    <property type="entry name" value="TNP-like_RNaseH_C"/>
    <property type="match status" value="1"/>
</dbReference>
<name>A0A1D2M0G0_ORCCI</name>